<protein>
    <recommendedName>
        <fullName evidence="3">MBL fold metallo-hydrolase</fullName>
    </recommendedName>
</protein>
<accession>A0ABT9RBE4</accession>
<gene>
    <name evidence="1" type="ORF">J2S55_005370</name>
</gene>
<evidence type="ECO:0000313" key="1">
    <source>
        <dbReference type="EMBL" id="MDP9866104.1"/>
    </source>
</evidence>
<sequence length="33" mass="3633">MMDGEFILLDPGPACTSQRVKITKAPGIPHPRR</sequence>
<evidence type="ECO:0000313" key="2">
    <source>
        <dbReference type="Proteomes" id="UP001230426"/>
    </source>
</evidence>
<dbReference type="Proteomes" id="UP001230426">
    <property type="component" value="Unassembled WGS sequence"/>
</dbReference>
<keyword evidence="2" id="KW-1185">Reference proteome</keyword>
<reference evidence="1 2" key="1">
    <citation type="submission" date="2023-07" db="EMBL/GenBank/DDBJ databases">
        <title>Sequencing the genomes of 1000 actinobacteria strains.</title>
        <authorList>
            <person name="Klenk H.-P."/>
        </authorList>
    </citation>
    <scope>NUCLEOTIDE SEQUENCE [LARGE SCALE GENOMIC DNA]</scope>
    <source>
        <strain evidence="1 2">DSM 44109</strain>
    </source>
</reference>
<proteinExistence type="predicted"/>
<dbReference type="EMBL" id="JAUSRB010000002">
    <property type="protein sequence ID" value="MDP9866104.1"/>
    <property type="molecule type" value="Genomic_DNA"/>
</dbReference>
<name>A0ABT9RBE4_9ACTN</name>
<evidence type="ECO:0008006" key="3">
    <source>
        <dbReference type="Google" id="ProtNLM"/>
    </source>
</evidence>
<comment type="caution">
    <text evidence="1">The sequence shown here is derived from an EMBL/GenBank/DDBJ whole genome shotgun (WGS) entry which is preliminary data.</text>
</comment>
<organism evidence="1 2">
    <name type="scientific">Streptosporangium brasiliense</name>
    <dbReference type="NCBI Taxonomy" id="47480"/>
    <lineage>
        <taxon>Bacteria</taxon>
        <taxon>Bacillati</taxon>
        <taxon>Actinomycetota</taxon>
        <taxon>Actinomycetes</taxon>
        <taxon>Streptosporangiales</taxon>
        <taxon>Streptosporangiaceae</taxon>
        <taxon>Streptosporangium</taxon>
    </lineage>
</organism>